<evidence type="ECO:0000259" key="6">
    <source>
        <dbReference type="PROSITE" id="PS50850"/>
    </source>
</evidence>
<protein>
    <submittedName>
        <fullName evidence="7">MFS transporter</fullName>
    </submittedName>
</protein>
<dbReference type="InterPro" id="IPR011701">
    <property type="entry name" value="MFS"/>
</dbReference>
<keyword evidence="3 5" id="KW-1133">Transmembrane helix</keyword>
<feature type="transmembrane region" description="Helical" evidence="5">
    <location>
        <begin position="74"/>
        <end position="93"/>
    </location>
</feature>
<feature type="transmembrane region" description="Helical" evidence="5">
    <location>
        <begin position="255"/>
        <end position="277"/>
    </location>
</feature>
<comment type="caution">
    <text evidence="7">The sequence shown here is derived from an EMBL/GenBank/DDBJ whole genome shotgun (WGS) entry which is preliminary data.</text>
</comment>
<feature type="transmembrane region" description="Helical" evidence="5">
    <location>
        <begin position="378"/>
        <end position="397"/>
    </location>
</feature>
<evidence type="ECO:0000256" key="5">
    <source>
        <dbReference type="SAM" id="Phobius"/>
    </source>
</evidence>
<evidence type="ECO:0000256" key="2">
    <source>
        <dbReference type="ARBA" id="ARBA00022692"/>
    </source>
</evidence>
<keyword evidence="2 5" id="KW-0812">Transmembrane</keyword>
<dbReference type="PANTHER" id="PTHR11662">
    <property type="entry name" value="SOLUTE CARRIER FAMILY 17"/>
    <property type="match status" value="1"/>
</dbReference>
<organism evidence="7 8">
    <name type="scientific">Negadavirga shengliensis</name>
    <dbReference type="NCBI Taxonomy" id="1389218"/>
    <lineage>
        <taxon>Bacteria</taxon>
        <taxon>Pseudomonadati</taxon>
        <taxon>Bacteroidota</taxon>
        <taxon>Cytophagia</taxon>
        <taxon>Cytophagales</taxon>
        <taxon>Cyclobacteriaceae</taxon>
        <taxon>Negadavirga</taxon>
    </lineage>
</organism>
<evidence type="ECO:0000256" key="3">
    <source>
        <dbReference type="ARBA" id="ARBA00022989"/>
    </source>
</evidence>
<dbReference type="PANTHER" id="PTHR11662:SF285">
    <property type="entry name" value="HEXURONATE TRANSPORTER"/>
    <property type="match status" value="1"/>
</dbReference>
<dbReference type="SUPFAM" id="SSF103473">
    <property type="entry name" value="MFS general substrate transporter"/>
    <property type="match status" value="1"/>
</dbReference>
<evidence type="ECO:0000313" key="7">
    <source>
        <dbReference type="EMBL" id="MFC4871020.1"/>
    </source>
</evidence>
<dbReference type="EMBL" id="JBHSJJ010000002">
    <property type="protein sequence ID" value="MFC4871020.1"/>
    <property type="molecule type" value="Genomic_DNA"/>
</dbReference>
<evidence type="ECO:0000256" key="4">
    <source>
        <dbReference type="ARBA" id="ARBA00023136"/>
    </source>
</evidence>
<comment type="subcellular location">
    <subcellularLocation>
        <location evidence="1">Membrane</location>
        <topology evidence="1">Multi-pass membrane protein</topology>
    </subcellularLocation>
</comment>
<dbReference type="InterPro" id="IPR036259">
    <property type="entry name" value="MFS_trans_sf"/>
</dbReference>
<feature type="transmembrane region" description="Helical" evidence="5">
    <location>
        <begin position="289"/>
        <end position="307"/>
    </location>
</feature>
<feature type="transmembrane region" description="Helical" evidence="5">
    <location>
        <begin position="215"/>
        <end position="235"/>
    </location>
</feature>
<feature type="transmembrane region" description="Helical" evidence="5">
    <location>
        <begin position="131"/>
        <end position="155"/>
    </location>
</feature>
<dbReference type="InterPro" id="IPR020846">
    <property type="entry name" value="MFS_dom"/>
</dbReference>
<dbReference type="Pfam" id="PF07690">
    <property type="entry name" value="MFS_1"/>
    <property type="match status" value="1"/>
</dbReference>
<dbReference type="CDD" id="cd17319">
    <property type="entry name" value="MFS_ExuT_GudP_like"/>
    <property type="match status" value="1"/>
</dbReference>
<proteinExistence type="predicted"/>
<feature type="transmembrane region" description="Helical" evidence="5">
    <location>
        <begin position="44"/>
        <end position="62"/>
    </location>
</feature>
<accession>A0ABV9SX76</accession>
<name>A0ABV9SX76_9BACT</name>
<evidence type="ECO:0000256" key="1">
    <source>
        <dbReference type="ARBA" id="ARBA00004141"/>
    </source>
</evidence>
<feature type="transmembrane region" description="Helical" evidence="5">
    <location>
        <begin position="161"/>
        <end position="181"/>
    </location>
</feature>
<gene>
    <name evidence="7" type="ORF">ACFPFU_04930</name>
</gene>
<feature type="transmembrane region" description="Helical" evidence="5">
    <location>
        <begin position="347"/>
        <end position="366"/>
    </location>
</feature>
<sequence length="408" mass="45113">MSPKIRWFVLTMVFIATGLNFLDRQVLSMTIIKIQEELAISDIAYGWVNTGFLVSYALMFTVGGRLIDKVGGKLGLGVSVGIWSIASALHGFMTNFYHLLGFRFLLGVGEGGCFPGAAKTVYEWFDKKERALANGIAIGGAAIGAVIAPPLTILISGQYGWRWSFILPGLAGIVWVLIWFAQSWKKSLHTASLQQAPGIQRVQIPLWDLLKIRTVLVLILIRFLLDPVFYFLMFWVPKYLNEERGLSFEKIGELFWIPFLALGLSNILGGWFSDRLIARNLSINAARKWVMGLAAAITLVAPFIATVSSIELAFLLMSLMMLAHGFWITNYITAITDIFGKYATSTVVGLSGTAGAISGMIVNPLIGVVVQSHSYTPLWIVSGVMYPLAFILLLVFIPKIKMMEFKLE</sequence>
<dbReference type="RefSeq" id="WP_377062102.1">
    <property type="nucleotide sequence ID" value="NZ_JBHSJJ010000002.1"/>
</dbReference>
<dbReference type="InterPro" id="IPR050382">
    <property type="entry name" value="MFS_Na/Anion_cotransporter"/>
</dbReference>
<dbReference type="PROSITE" id="PS50850">
    <property type="entry name" value="MFS"/>
    <property type="match status" value="1"/>
</dbReference>
<evidence type="ECO:0000313" key="8">
    <source>
        <dbReference type="Proteomes" id="UP001595818"/>
    </source>
</evidence>
<dbReference type="Proteomes" id="UP001595818">
    <property type="component" value="Unassembled WGS sequence"/>
</dbReference>
<keyword evidence="4 5" id="KW-0472">Membrane</keyword>
<feature type="domain" description="Major facilitator superfamily (MFS) profile" evidence="6">
    <location>
        <begin position="9"/>
        <end position="401"/>
    </location>
</feature>
<keyword evidence="8" id="KW-1185">Reference proteome</keyword>
<dbReference type="Gene3D" id="1.20.1250.20">
    <property type="entry name" value="MFS general substrate transporter like domains"/>
    <property type="match status" value="2"/>
</dbReference>
<feature type="transmembrane region" description="Helical" evidence="5">
    <location>
        <begin position="313"/>
        <end position="335"/>
    </location>
</feature>
<reference evidence="8" key="1">
    <citation type="journal article" date="2019" name="Int. J. Syst. Evol. Microbiol.">
        <title>The Global Catalogue of Microorganisms (GCM) 10K type strain sequencing project: providing services to taxonomists for standard genome sequencing and annotation.</title>
        <authorList>
            <consortium name="The Broad Institute Genomics Platform"/>
            <consortium name="The Broad Institute Genome Sequencing Center for Infectious Disease"/>
            <person name="Wu L."/>
            <person name="Ma J."/>
        </authorList>
    </citation>
    <scope>NUCLEOTIDE SEQUENCE [LARGE SCALE GENOMIC DNA]</scope>
    <source>
        <strain evidence="8">CGMCC 4.7466</strain>
    </source>
</reference>